<feature type="region of interest" description="Disordered" evidence="1">
    <location>
        <begin position="688"/>
        <end position="712"/>
    </location>
</feature>
<gene>
    <name evidence="3" type="ORF">OH76DRAFT_164691</name>
</gene>
<accession>A0A371DJ14</accession>
<sequence length="862" mass="94160">MGEICLSVAPILRCQSLTRLEAGLLLLPPGIEIIFAIVLLWVKRGSDKKHVFLASEVFVYFFLAVLDLLTHSLPTIGNSLDSFRSLDIIVGVASFIPLFLYTFALYLLTTTELIPALPTRFQNLARYVLLAFIPLIILMNELGSFIGITYRSFGGVDGTPLVLGVGFTDSVTQMFLSSVTLVLLTAFQAANFCVAFYRLMKALSHQRSLETSQSEKEMEAHLFRGLGWIVAGTKLGAIETVIGFATGGFGIAFTRRLLRLLGHGCLIIGMVKGVDTVEDFQLYSPGEARKRRKSALRAMITNPRFSTFRHVGGHDFSEQQNPFDEKRNSVIRVGDPSWMRRDRKLASVDEERATPGLLNARKSPSITFNLTSHPSLGRRGMRESASSFGSVKRNSWPYARSEVDEYEDIQEEARDTDVPAAIPRIPRFPRAPSDARQRVTVHIRQDRLPVLELRRFSSLEFLDLIHDPFRDPQHRAKSLPGGFEGAQQHSTGRVSASFTRLPAYGAARNPGGLPSSVRVARAPSTRSVRQPSLRDSVLSREAGRVDSVASYDRRWSVDSPVQDPRDSAVSFGEPRASVASFVQPHASTITYDEEPASATSFRAIGPNSATSISWEAATPGSAAAARFAALSRKDRGVSSVTTASEVHELALQFPGIPARPFATGPIRRSMLSHEVPRAEFIAEGVDEPVADSPEPQQSSPSPAASPVPVARIPSVKRKPAPLMTAGLYDERTRSIEIEQVVDEDVAVQSLPTPMSAPHRGVMVAASRRTHSAELADVPMSPEEDDSFISGEVEVARAASLVKREGPRLVRMKSVGSAPMRSVSSAHRTAFTRESVKVELGHIAREGKLAAAASANDEVIHIA</sequence>
<feature type="transmembrane region" description="Helical" evidence="2">
    <location>
        <begin position="51"/>
        <end position="68"/>
    </location>
</feature>
<reference evidence="3 4" key="1">
    <citation type="journal article" date="2018" name="Biotechnol. Biofuels">
        <title>Integrative visual omics of the white-rot fungus Polyporus brumalis exposes the biotechnological potential of its oxidative enzymes for delignifying raw plant biomass.</title>
        <authorList>
            <person name="Miyauchi S."/>
            <person name="Rancon A."/>
            <person name="Drula E."/>
            <person name="Hage H."/>
            <person name="Chaduli D."/>
            <person name="Favel A."/>
            <person name="Grisel S."/>
            <person name="Henrissat B."/>
            <person name="Herpoel-Gimbert I."/>
            <person name="Ruiz-Duenas F.J."/>
            <person name="Chevret D."/>
            <person name="Hainaut M."/>
            <person name="Lin J."/>
            <person name="Wang M."/>
            <person name="Pangilinan J."/>
            <person name="Lipzen A."/>
            <person name="Lesage-Meessen L."/>
            <person name="Navarro D."/>
            <person name="Riley R."/>
            <person name="Grigoriev I.V."/>
            <person name="Zhou S."/>
            <person name="Raouche S."/>
            <person name="Rosso M.N."/>
        </authorList>
    </citation>
    <scope>NUCLEOTIDE SEQUENCE [LARGE SCALE GENOMIC DNA]</scope>
    <source>
        <strain evidence="3 4">BRFM 1820</strain>
    </source>
</reference>
<organism evidence="3 4">
    <name type="scientific">Lentinus brumalis</name>
    <dbReference type="NCBI Taxonomy" id="2498619"/>
    <lineage>
        <taxon>Eukaryota</taxon>
        <taxon>Fungi</taxon>
        <taxon>Dikarya</taxon>
        <taxon>Basidiomycota</taxon>
        <taxon>Agaricomycotina</taxon>
        <taxon>Agaricomycetes</taxon>
        <taxon>Polyporales</taxon>
        <taxon>Polyporaceae</taxon>
        <taxon>Lentinus</taxon>
    </lineage>
</organism>
<feature type="transmembrane region" description="Helical" evidence="2">
    <location>
        <begin position="173"/>
        <end position="197"/>
    </location>
</feature>
<dbReference type="STRING" id="139420.A0A371DJ14"/>
<feature type="compositionally biased region" description="Low complexity" evidence="1">
    <location>
        <begin position="692"/>
        <end position="712"/>
    </location>
</feature>
<name>A0A371DJ14_9APHY</name>
<feature type="transmembrane region" description="Helical" evidence="2">
    <location>
        <begin position="88"/>
        <end position="108"/>
    </location>
</feature>
<dbReference type="Proteomes" id="UP000256964">
    <property type="component" value="Unassembled WGS sequence"/>
</dbReference>
<dbReference type="OrthoDB" id="3219582at2759"/>
<feature type="transmembrane region" description="Helical" evidence="2">
    <location>
        <begin position="22"/>
        <end position="42"/>
    </location>
</feature>
<evidence type="ECO:0000256" key="2">
    <source>
        <dbReference type="SAM" id="Phobius"/>
    </source>
</evidence>
<keyword evidence="2" id="KW-1133">Transmembrane helix</keyword>
<keyword evidence="2" id="KW-0812">Transmembrane</keyword>
<evidence type="ECO:0000313" key="4">
    <source>
        <dbReference type="Proteomes" id="UP000256964"/>
    </source>
</evidence>
<proteinExistence type="predicted"/>
<dbReference type="AlphaFoldDB" id="A0A371DJ14"/>
<keyword evidence="2" id="KW-0472">Membrane</keyword>
<evidence type="ECO:0000313" key="3">
    <source>
        <dbReference type="EMBL" id="RDX52525.1"/>
    </source>
</evidence>
<feature type="transmembrane region" description="Helical" evidence="2">
    <location>
        <begin position="128"/>
        <end position="153"/>
    </location>
</feature>
<feature type="region of interest" description="Disordered" evidence="1">
    <location>
        <begin position="505"/>
        <end position="539"/>
    </location>
</feature>
<protein>
    <submittedName>
        <fullName evidence="3">Uncharacterized protein</fullName>
    </submittedName>
</protein>
<dbReference type="EMBL" id="KZ857390">
    <property type="protein sequence ID" value="RDX52525.1"/>
    <property type="molecule type" value="Genomic_DNA"/>
</dbReference>
<evidence type="ECO:0000256" key="1">
    <source>
        <dbReference type="SAM" id="MobiDB-lite"/>
    </source>
</evidence>
<keyword evidence="4" id="KW-1185">Reference proteome</keyword>